<dbReference type="GO" id="GO:0004312">
    <property type="term" value="F:fatty acid synthase activity"/>
    <property type="evidence" value="ECO:0007669"/>
    <property type="project" value="InterPro"/>
</dbReference>
<dbReference type="CDD" id="cd03447">
    <property type="entry name" value="FAS_MaoC"/>
    <property type="match status" value="1"/>
</dbReference>
<feature type="compositionally biased region" description="Polar residues" evidence="18">
    <location>
        <begin position="14"/>
        <end position="33"/>
    </location>
</feature>
<dbReference type="Gene3D" id="3.20.20.70">
    <property type="entry name" value="Aldolase class I"/>
    <property type="match status" value="1"/>
</dbReference>
<dbReference type="InterPro" id="IPR013785">
    <property type="entry name" value="Aldolase_TIM"/>
</dbReference>
<protein>
    <recommendedName>
        <fullName evidence="19">Malonyl-CoA:ACP transacylase (MAT) domain-containing protein</fullName>
    </recommendedName>
</protein>
<dbReference type="GO" id="GO:0004313">
    <property type="term" value="F:[acyl-carrier-protein] S-acetyltransferase activity"/>
    <property type="evidence" value="ECO:0007669"/>
    <property type="project" value="UniProtKB-EC"/>
</dbReference>
<dbReference type="InterPro" id="IPR039569">
    <property type="entry name" value="FAS1-like_DH_region"/>
</dbReference>
<dbReference type="Proteomes" id="UP000764110">
    <property type="component" value="Unassembled WGS sequence"/>
</dbReference>
<comment type="caution">
    <text evidence="20">The sequence shown here is derived from an EMBL/GenBank/DDBJ whole genome shotgun (WGS) entry which is preliminary data.</text>
</comment>
<dbReference type="PROSITE" id="PS00109">
    <property type="entry name" value="PROTEIN_KINASE_TYR"/>
    <property type="match status" value="1"/>
</dbReference>
<dbReference type="GO" id="GO:0005835">
    <property type="term" value="C:fatty acid synthase complex"/>
    <property type="evidence" value="ECO:0007669"/>
    <property type="project" value="InterPro"/>
</dbReference>
<keyword evidence="3" id="KW-0808">Transferase</keyword>
<dbReference type="SUPFAM" id="SSF54637">
    <property type="entry name" value="Thioesterase/thiol ester dehydrase-isomerase"/>
    <property type="match status" value="2"/>
</dbReference>
<dbReference type="InterPro" id="IPR016035">
    <property type="entry name" value="Acyl_Trfase/lysoPLipase"/>
</dbReference>
<evidence type="ECO:0000256" key="2">
    <source>
        <dbReference type="ARBA" id="ARBA00010009"/>
    </source>
</evidence>
<evidence type="ECO:0000313" key="21">
    <source>
        <dbReference type="Proteomes" id="UP000764110"/>
    </source>
</evidence>
<dbReference type="PANTHER" id="PTHR10982:SF21">
    <property type="entry name" value="FATTY ACID SYNTHASE SUBUNIT BETA"/>
    <property type="match status" value="1"/>
</dbReference>
<feature type="region of interest" description="Disordered" evidence="18">
    <location>
        <begin position="1"/>
        <end position="33"/>
    </location>
</feature>
<evidence type="ECO:0000256" key="11">
    <source>
        <dbReference type="ARBA" id="ARBA00047899"/>
    </source>
</evidence>
<organism evidence="20 21">
    <name type="scientific">Metarhizium humberi</name>
    <dbReference type="NCBI Taxonomy" id="2596975"/>
    <lineage>
        <taxon>Eukaryota</taxon>
        <taxon>Fungi</taxon>
        <taxon>Dikarya</taxon>
        <taxon>Ascomycota</taxon>
        <taxon>Pezizomycotina</taxon>
        <taxon>Sordariomycetes</taxon>
        <taxon>Hypocreomycetidae</taxon>
        <taxon>Hypocreales</taxon>
        <taxon>Clavicipitaceae</taxon>
        <taxon>Metarhizium</taxon>
    </lineage>
</organism>
<evidence type="ECO:0000256" key="9">
    <source>
        <dbReference type="ARBA" id="ARBA00023268"/>
    </source>
</evidence>
<keyword evidence="5" id="KW-0521">NADP</keyword>
<dbReference type="Pfam" id="PF01575">
    <property type="entry name" value="MaoC_dehydratas"/>
    <property type="match status" value="1"/>
</dbReference>
<dbReference type="Gene3D" id="3.90.1200.10">
    <property type="match status" value="1"/>
</dbReference>
<evidence type="ECO:0000313" key="20">
    <source>
        <dbReference type="EMBL" id="KAH0593356.1"/>
    </source>
</evidence>
<dbReference type="InterPro" id="IPR014043">
    <property type="entry name" value="Acyl_transferase_dom"/>
</dbReference>
<dbReference type="InterPro" id="IPR050830">
    <property type="entry name" value="Fungal_FAS"/>
</dbReference>
<keyword evidence="6" id="KW-0560">Oxidoreductase</keyword>
<evidence type="ECO:0000256" key="12">
    <source>
        <dbReference type="ARBA" id="ARBA00048237"/>
    </source>
</evidence>
<dbReference type="Pfam" id="PF17828">
    <property type="entry name" value="FAS_N"/>
    <property type="match status" value="1"/>
</dbReference>
<keyword evidence="7" id="KW-0520">NAD</keyword>
<keyword evidence="21" id="KW-1185">Reference proteome</keyword>
<dbReference type="InterPro" id="IPR032088">
    <property type="entry name" value="SAT"/>
</dbReference>
<dbReference type="SUPFAM" id="SSF52151">
    <property type="entry name" value="FabD/lysophospholipase-like"/>
    <property type="match status" value="2"/>
</dbReference>
<dbReference type="SUPFAM" id="SSF56112">
    <property type="entry name" value="Protein kinase-like (PK-like)"/>
    <property type="match status" value="1"/>
</dbReference>
<sequence>MDVSAAITEPPTPFWSSTDTATGSENTDSSPSSLIVVDPSKASQHITLEHGDFSYRWNVPKPHYSYILRSKEQFLATISAGDEEETSFSSNVELVSRFLLHLMEQDELDGCKTSMKAREECIETLLWRLETDFLRGADIHTLACQLPGNAKQRQVVIQAYTAAMVCTKREDNRAELETALFPSSAEKTTRTYAIFGGQGNTLDYFGELRTVYKTYRPLIERFIIVAEQTFQDILANASAARTRQYCRGMAILQWLREPQSTPDQDYLLSAPVSCPLIGLLQLVNFAVICRCLRKSPGDILSHLSGMTGHSQGVAVAAVLATVTTWDSFDAAVVKALTILFHVGSAAQGATSQVTIPSNISAETVKNGMGLPSPMLNVVGCRLEQLETYINDLNSRLEPHQRVFIGLKNGLLNFVVSGPVLSLYSLSCILRKVKATPGTDQSKIRFSARKPDFSYRFLPVSAPFHTSHLHCAQEAALRELDTLQLATSELKLAVHHSSNGIDMRTLKKQNIVPDLVQMILCELNDWPLSTAFTNATHVLDFGPGGLSGVGMMLHRNQEGTGVRVIMAGLAEGKSIECGYRPEIFTKKVTFSENWNRVYSPSLVQPTTADMHIENRMTRLLGLPPVMVAGMTPTTSSWEFVSAVMNSGYYIELAAGGFHNAEQLTTAINSLIHSIPAGRGMCVNIIYASPKQVRWQIPLLQRLRSEGFPIDGLTFGAGVPSVEVAREYMAMGFRYLSFKPGSAFDIDQVIAIARLDETYPILMQWTGGRGGGHHSFEDFHDPILKLYGRIRRCSNIILLAGSGFGGAADTYPYLSGTWSTSFGRPRMPFDGVLLGSRMMVAKEAKTSQGCKEAIVAAPGVKDESSWEQSYNRPTGGIVTVKSEMGQPIHKIATRGVLFWKEMDDKIFSIADKSKRREKLQEMRSYIIQKLNNDFQKVWFGRDDMGNCIDLEDMTYAEVLRRLVQLLYVAKESRWIDMSFMKLTADFTRRMYSRLLPSSPSIETNFGLRDPQKAVPNIISQCPTAATQVISYSDARYLVLLCKLPGQKPPPFLLDMDDDFEVWFKKDSLWQSEDLAAVVGEDAGRTCILQGPVAAKYSTRVDEPVGEILDSINRGLISSIMKDRYSDDLACVPQSPASSTVPWTAPFTPRHCFVQYEGKKTRYHLAKSIESEQLPDTEKWLQMIAGCSGTWLHTFLTSSVVSQGSKIVANPIRRALSPTKGMLVEVTETGSPEEAAIAVFDLKSETSLSSFSRPSLMIRKEKDILVTFYTHETVDRATVSVTFKFAYHPEMPLHPIHEIMEGRNERLRSLYYQLWFGADEVDRFPSPRGKKRPSISHVQPCDSIPENSEPEMPQSIQAGFPSQLDRIERNTFSELSDESFGVASLENFIFNNRGLTISSSAIQAFLNNIGHERHMTSPCGSDEKTAPVDFAIVVAWQAMIKAIFPTAINGDFMKLVHLSNEFKMLGDGATLRSHDRVSTHAEILAIRNEPAGRVVEVGAIIERDSIPVLEVISQFLFRGSYTDHGVCFEKKVEPKTYILLDTPAKVTVLKSKQWFQLVDSEMDLLGETVIFELKSLTRPGQDSNYLNVQTVGQVYRQHAVTKTRHIIANVHYQCEKTIGNPVIDYLQRHGSSVDVVKQKDDPQPLGDQESLRFTSPATNHGYASASGDFNPIHVSEPFSKYANLPGTITHGMFTSAAVRQLVDKAAGINKNVRMRSYKCNFIDMVLPGTQLEVKVNHSATKHGLRVLSFHATNITTGNKVLIGEAEVDQQPSAYIFTGQGSQTPGMGMDLYTTSEVAKGVWDSADKFFFETYGFMISDIVKRNPKQLTIHFGGRRGRKIRQNYMDMTTDCNGQPRPVFKSITTTTTKYTFQHSAGLLYSTEFAQPALTILGNAQFLHLKSHGLVDPNALFAGHSLGEYTALSAIGAIMPFEQILSVVFYRGLVMQSSVTRDANGCSHFSLMAINPSRIRKSLTTESLQTLVSAIASATGNLLELVNFNVAGQQYVAAGTLPALDCLTYVANYMATHPTELEPSHLAKGTKLPAVIEMWAEEASRKPEPTQLKRGLATIPLDGIDVPFHSSFLRSEIDAFRSVLHSYIKPDAIDARRLVGKYISVGSHCDDADIIANPIRTTGINNTNRVENDVTVQHLVHQSMAHAGLPQLVPAIYAWMPTTITNAVNEKSFGWIISELRIGLDLDSEFSSLKMQDKEQIREQMANVLKAIQTAELPEGATKFGGVTFDSEGRIVSGQAPLRAGEPVKSYAEWRVSKLRGQLQEAAQSPVIRGWKYNGVDARIEKFLAANGPGEILSNVNLHQKNLIHGDFTTNNMLFDKDTKKLTAILDFDWSYISNPLDEFMCSLQDVGGNIRQEDKEIEAAILSGDFT</sequence>
<dbReference type="InterPro" id="IPR001227">
    <property type="entry name" value="Ac_transferase_dom_sf"/>
</dbReference>
<dbReference type="Gene3D" id="6.20.240.10">
    <property type="match status" value="1"/>
</dbReference>
<accession>A0A9P8S3C8</accession>
<dbReference type="Gene3D" id="1.20.1050.120">
    <property type="match status" value="1"/>
</dbReference>
<comment type="catalytic activity">
    <reaction evidence="16">
        <text>L-seryl-[protein] + ATP = O-phospho-L-seryl-[protein] + ADP + H(+)</text>
        <dbReference type="Rhea" id="RHEA:17989"/>
        <dbReference type="Rhea" id="RHEA-COMP:9863"/>
        <dbReference type="Rhea" id="RHEA-COMP:11604"/>
        <dbReference type="ChEBI" id="CHEBI:15378"/>
        <dbReference type="ChEBI" id="CHEBI:29999"/>
        <dbReference type="ChEBI" id="CHEBI:30616"/>
        <dbReference type="ChEBI" id="CHEBI:83421"/>
        <dbReference type="ChEBI" id="CHEBI:456216"/>
        <dbReference type="EC" id="2.7.11.1"/>
    </reaction>
</comment>
<evidence type="ECO:0000256" key="10">
    <source>
        <dbReference type="ARBA" id="ARBA00033756"/>
    </source>
</evidence>
<dbReference type="Gene3D" id="3.10.129.10">
    <property type="entry name" value="Hotdog Thioesterase"/>
    <property type="match status" value="2"/>
</dbReference>
<dbReference type="InterPro" id="IPR002575">
    <property type="entry name" value="Aminoglycoside_PTrfase"/>
</dbReference>
<evidence type="ECO:0000256" key="14">
    <source>
        <dbReference type="ARBA" id="ARBA00048536"/>
    </source>
</evidence>
<dbReference type="SMART" id="SM00827">
    <property type="entry name" value="PKS_AT"/>
    <property type="match status" value="1"/>
</dbReference>
<feature type="domain" description="Malonyl-CoA:ACP transacylase (MAT)" evidence="19">
    <location>
        <begin position="1772"/>
        <end position="2082"/>
    </location>
</feature>
<proteinExistence type="inferred from homology"/>
<comment type="catalytic activity">
    <reaction evidence="11">
        <text>L-threonyl-[protein] + ATP = O-phospho-L-threonyl-[protein] + ADP + H(+)</text>
        <dbReference type="Rhea" id="RHEA:46608"/>
        <dbReference type="Rhea" id="RHEA-COMP:11060"/>
        <dbReference type="Rhea" id="RHEA-COMP:11605"/>
        <dbReference type="ChEBI" id="CHEBI:15378"/>
        <dbReference type="ChEBI" id="CHEBI:30013"/>
        <dbReference type="ChEBI" id="CHEBI:30616"/>
        <dbReference type="ChEBI" id="CHEBI:61977"/>
        <dbReference type="ChEBI" id="CHEBI:456216"/>
        <dbReference type="EC" id="2.7.11.1"/>
    </reaction>
</comment>
<evidence type="ECO:0000256" key="7">
    <source>
        <dbReference type="ARBA" id="ARBA00023027"/>
    </source>
</evidence>
<comment type="subunit">
    <text evidence="10">[Alpha(6)beta(6)] hexamers of two multifunctional subunits (alpha and beta).</text>
</comment>
<evidence type="ECO:0000256" key="17">
    <source>
        <dbReference type="ARBA" id="ARBA00048835"/>
    </source>
</evidence>
<comment type="catalytic activity">
    <reaction evidence="14">
        <text>(9Z)-octadecenoyl-[ACP] + H2O = (9Z)-octadecenoate + holo-[ACP] + H(+)</text>
        <dbReference type="Rhea" id="RHEA:15057"/>
        <dbReference type="Rhea" id="RHEA-COMP:9685"/>
        <dbReference type="Rhea" id="RHEA-COMP:9924"/>
        <dbReference type="ChEBI" id="CHEBI:15377"/>
        <dbReference type="ChEBI" id="CHEBI:15378"/>
        <dbReference type="ChEBI" id="CHEBI:30823"/>
        <dbReference type="ChEBI" id="CHEBI:64479"/>
        <dbReference type="ChEBI" id="CHEBI:78783"/>
        <dbReference type="EC" id="3.1.2.14"/>
    </reaction>
</comment>
<dbReference type="PRINTS" id="PR01483">
    <property type="entry name" value="FASYNTHASE"/>
</dbReference>
<dbReference type="InterPro" id="IPR040883">
    <property type="entry name" value="FAS_meander"/>
</dbReference>
<dbReference type="Pfam" id="PF16073">
    <property type="entry name" value="SAT"/>
    <property type="match status" value="1"/>
</dbReference>
<dbReference type="InterPro" id="IPR011009">
    <property type="entry name" value="Kinase-like_dom_sf"/>
</dbReference>
<dbReference type="InterPro" id="IPR041099">
    <property type="entry name" value="FAS1_N"/>
</dbReference>
<comment type="similarity">
    <text evidence="2">Belongs to the fungal fatty acid synthetase subunit beta family.</text>
</comment>
<comment type="catalytic activity">
    <reaction evidence="15">
        <text>a 2,3-saturated acyl-[ACP] + NAD(+) = a (2E)-enoyl-[ACP] + NADH + H(+)</text>
        <dbReference type="Rhea" id="RHEA:10240"/>
        <dbReference type="Rhea" id="RHEA-COMP:9925"/>
        <dbReference type="Rhea" id="RHEA-COMP:9926"/>
        <dbReference type="ChEBI" id="CHEBI:15378"/>
        <dbReference type="ChEBI" id="CHEBI:57540"/>
        <dbReference type="ChEBI" id="CHEBI:57945"/>
        <dbReference type="ChEBI" id="CHEBI:78784"/>
        <dbReference type="ChEBI" id="CHEBI:78785"/>
        <dbReference type="EC" id="1.3.1.9"/>
    </reaction>
</comment>
<keyword evidence="8" id="KW-0456">Lyase</keyword>
<dbReference type="Pfam" id="PF01636">
    <property type="entry name" value="APH"/>
    <property type="match status" value="1"/>
</dbReference>
<dbReference type="Gene3D" id="1.20.930.70">
    <property type="match status" value="1"/>
</dbReference>
<evidence type="ECO:0000256" key="6">
    <source>
        <dbReference type="ARBA" id="ARBA00023002"/>
    </source>
</evidence>
<comment type="catalytic activity">
    <reaction evidence="17">
        <text>holo-[ACP] + acetyl-CoA = acetyl-[ACP] + CoA</text>
        <dbReference type="Rhea" id="RHEA:41788"/>
        <dbReference type="Rhea" id="RHEA-COMP:9621"/>
        <dbReference type="Rhea" id="RHEA-COMP:9685"/>
        <dbReference type="ChEBI" id="CHEBI:57287"/>
        <dbReference type="ChEBI" id="CHEBI:57288"/>
        <dbReference type="ChEBI" id="CHEBI:64479"/>
        <dbReference type="ChEBI" id="CHEBI:78446"/>
        <dbReference type="EC" id="2.3.1.38"/>
    </reaction>
</comment>
<dbReference type="Gene3D" id="3.30.1120.100">
    <property type="match status" value="1"/>
</dbReference>
<dbReference type="Gene3D" id="3.40.366.10">
    <property type="entry name" value="Malonyl-Coenzyme A Acyl Carrier Protein, domain 2"/>
    <property type="match status" value="3"/>
</dbReference>
<dbReference type="GO" id="GO:0019171">
    <property type="term" value="F:(3R)-hydroxyacyl-[acyl-carrier-protein] dehydratase activity"/>
    <property type="evidence" value="ECO:0007669"/>
    <property type="project" value="UniProtKB-EC"/>
</dbReference>
<keyword evidence="4" id="KW-0378">Hydrolase</keyword>
<dbReference type="FunFam" id="3.40.366.10:FF:000006">
    <property type="entry name" value="Fatty acid synthase beta subunit dehydratase"/>
    <property type="match status" value="1"/>
</dbReference>
<dbReference type="GO" id="GO:0004318">
    <property type="term" value="F:enoyl-[acyl-carrier-protein] reductase (NADH) activity"/>
    <property type="evidence" value="ECO:0007669"/>
    <property type="project" value="UniProtKB-EC"/>
</dbReference>
<evidence type="ECO:0000256" key="8">
    <source>
        <dbReference type="ARBA" id="ARBA00023239"/>
    </source>
</evidence>
<evidence type="ECO:0000256" key="18">
    <source>
        <dbReference type="SAM" id="MobiDB-lite"/>
    </source>
</evidence>
<evidence type="ECO:0000256" key="15">
    <source>
        <dbReference type="ARBA" id="ARBA00048572"/>
    </source>
</evidence>
<comment type="catalytic activity">
    <reaction evidence="13">
        <text>holo-[ACP] + malonyl-CoA = malonyl-[ACP] + CoA</text>
        <dbReference type="Rhea" id="RHEA:41792"/>
        <dbReference type="Rhea" id="RHEA-COMP:9623"/>
        <dbReference type="Rhea" id="RHEA-COMP:9685"/>
        <dbReference type="ChEBI" id="CHEBI:57287"/>
        <dbReference type="ChEBI" id="CHEBI:57384"/>
        <dbReference type="ChEBI" id="CHEBI:64479"/>
        <dbReference type="ChEBI" id="CHEBI:78449"/>
        <dbReference type="EC" id="2.3.1.39"/>
    </reaction>
</comment>
<comment type="catalytic activity">
    <reaction evidence="12">
        <text>acetyl-CoA + n malonyl-CoA + 2n NADPH + 4n H(+) = a long-chain-acyl-CoA + n CoA + n CO2 + 2n NADP(+).</text>
        <dbReference type="EC" id="2.3.1.86"/>
    </reaction>
</comment>
<feature type="region of interest" description="Disordered" evidence="18">
    <location>
        <begin position="1323"/>
        <end position="1351"/>
    </location>
</feature>
<comment type="catalytic activity">
    <reaction evidence="1">
        <text>a (3R)-hydroxyacyl-[ACP] = a (2E)-enoyl-[ACP] + H2O</text>
        <dbReference type="Rhea" id="RHEA:13097"/>
        <dbReference type="Rhea" id="RHEA-COMP:9925"/>
        <dbReference type="Rhea" id="RHEA-COMP:9945"/>
        <dbReference type="ChEBI" id="CHEBI:15377"/>
        <dbReference type="ChEBI" id="CHEBI:78784"/>
        <dbReference type="ChEBI" id="CHEBI:78827"/>
        <dbReference type="EC" id="4.2.1.59"/>
    </reaction>
</comment>
<dbReference type="EMBL" id="JACEFI010000021">
    <property type="protein sequence ID" value="KAH0593356.1"/>
    <property type="molecule type" value="Genomic_DNA"/>
</dbReference>
<dbReference type="InterPro" id="IPR029069">
    <property type="entry name" value="HotDog_dom_sf"/>
</dbReference>
<dbReference type="GO" id="GO:0004321">
    <property type="term" value="F:fatty-acyl-CoA synthase activity"/>
    <property type="evidence" value="ECO:0007669"/>
    <property type="project" value="UniProtKB-EC"/>
</dbReference>
<name>A0A9P8S3C8_9HYPO</name>
<dbReference type="GO" id="GO:0004314">
    <property type="term" value="F:[acyl-carrier-protein] S-malonyltransferase activity"/>
    <property type="evidence" value="ECO:0007669"/>
    <property type="project" value="UniProtKB-EC"/>
</dbReference>
<dbReference type="FunFam" id="3.30.70.3330:FF:000001">
    <property type="entry name" value="Fatty acid synthase subunit beta dehydratase"/>
    <property type="match status" value="1"/>
</dbReference>
<evidence type="ECO:0000259" key="19">
    <source>
        <dbReference type="SMART" id="SM00827"/>
    </source>
</evidence>
<dbReference type="FunFam" id="3.20.20.70:FF:000078">
    <property type="entry name" value="Fatty acid synthase beta subunit dehydratase"/>
    <property type="match status" value="1"/>
</dbReference>
<dbReference type="PANTHER" id="PTHR10982">
    <property type="entry name" value="MALONYL COA-ACYL CARRIER PROTEIN TRANSACYLASE"/>
    <property type="match status" value="1"/>
</dbReference>
<evidence type="ECO:0000256" key="1">
    <source>
        <dbReference type="ARBA" id="ARBA00001055"/>
    </source>
</evidence>
<dbReference type="GO" id="GO:0006633">
    <property type="term" value="P:fatty acid biosynthetic process"/>
    <property type="evidence" value="ECO:0007669"/>
    <property type="project" value="InterPro"/>
</dbReference>
<dbReference type="Gene3D" id="6.10.60.10">
    <property type="match status" value="1"/>
</dbReference>
<dbReference type="InterPro" id="IPR008266">
    <property type="entry name" value="Tyr_kinase_AS"/>
</dbReference>
<dbReference type="InterPro" id="IPR013565">
    <property type="entry name" value="Fas1/AflB-like_central"/>
</dbReference>
<dbReference type="InterPro" id="IPR003965">
    <property type="entry name" value="Fatty_acid_synthase"/>
</dbReference>
<evidence type="ECO:0000256" key="3">
    <source>
        <dbReference type="ARBA" id="ARBA00022679"/>
    </source>
</evidence>
<gene>
    <name evidence="20" type="ORF">MHUMG1_08812</name>
</gene>
<dbReference type="Pfam" id="PF08354">
    <property type="entry name" value="Fas1-AflB-like_hel"/>
    <property type="match status" value="1"/>
</dbReference>
<keyword evidence="9" id="KW-0511">Multifunctional enzyme</keyword>
<evidence type="ECO:0000256" key="5">
    <source>
        <dbReference type="ARBA" id="ARBA00022857"/>
    </source>
</evidence>
<evidence type="ECO:0000256" key="4">
    <source>
        <dbReference type="ARBA" id="ARBA00022801"/>
    </source>
</evidence>
<dbReference type="Pfam" id="PF22235">
    <property type="entry name" value="FAS1_thioest_ins"/>
    <property type="match status" value="1"/>
</dbReference>
<evidence type="ECO:0000256" key="16">
    <source>
        <dbReference type="ARBA" id="ARBA00048679"/>
    </source>
</evidence>
<reference evidence="20 21" key="1">
    <citation type="submission" date="2020-07" db="EMBL/GenBank/DDBJ databases">
        <title>Metarhizium humberi genome.</title>
        <authorList>
            <person name="Lysoe E."/>
        </authorList>
    </citation>
    <scope>NUCLEOTIDE SEQUENCE [LARGE SCALE GENOMIC DNA]</scope>
    <source>
        <strain evidence="20 21">ESALQ1638</strain>
    </source>
</reference>
<dbReference type="Pfam" id="PF13452">
    <property type="entry name" value="FAS1_DH_region"/>
    <property type="match status" value="1"/>
</dbReference>
<dbReference type="Pfam" id="PF17951">
    <property type="entry name" value="FAS_meander"/>
    <property type="match status" value="1"/>
</dbReference>
<dbReference type="Pfam" id="PF00698">
    <property type="entry name" value="Acyl_transf_1"/>
    <property type="match status" value="1"/>
</dbReference>
<dbReference type="GO" id="GO:0016297">
    <property type="term" value="F:fatty acyl-[ACP] hydrolase activity"/>
    <property type="evidence" value="ECO:0007669"/>
    <property type="project" value="UniProtKB-EC"/>
</dbReference>
<dbReference type="Gene3D" id="3.30.70.3330">
    <property type="match status" value="1"/>
</dbReference>
<dbReference type="InterPro" id="IPR002539">
    <property type="entry name" value="MaoC-like_dom"/>
</dbReference>
<dbReference type="GO" id="GO:0004674">
    <property type="term" value="F:protein serine/threonine kinase activity"/>
    <property type="evidence" value="ECO:0007669"/>
    <property type="project" value="UniProtKB-EC"/>
</dbReference>
<evidence type="ECO:0000256" key="13">
    <source>
        <dbReference type="ARBA" id="ARBA00048462"/>
    </source>
</evidence>